<dbReference type="EMBL" id="JBFDAA010000016">
    <property type="protein sequence ID" value="KAL1116953.1"/>
    <property type="molecule type" value="Genomic_DNA"/>
</dbReference>
<organism evidence="1 2">
    <name type="scientific">Ranatra chinensis</name>
    <dbReference type="NCBI Taxonomy" id="642074"/>
    <lineage>
        <taxon>Eukaryota</taxon>
        <taxon>Metazoa</taxon>
        <taxon>Ecdysozoa</taxon>
        <taxon>Arthropoda</taxon>
        <taxon>Hexapoda</taxon>
        <taxon>Insecta</taxon>
        <taxon>Pterygota</taxon>
        <taxon>Neoptera</taxon>
        <taxon>Paraneoptera</taxon>
        <taxon>Hemiptera</taxon>
        <taxon>Heteroptera</taxon>
        <taxon>Panheteroptera</taxon>
        <taxon>Nepomorpha</taxon>
        <taxon>Nepidae</taxon>
        <taxon>Ranatrinae</taxon>
        <taxon>Ranatra</taxon>
    </lineage>
</organism>
<proteinExistence type="predicted"/>
<dbReference type="AlphaFoldDB" id="A0ABD0YF66"/>
<evidence type="ECO:0000313" key="2">
    <source>
        <dbReference type="Proteomes" id="UP001558652"/>
    </source>
</evidence>
<protein>
    <submittedName>
        <fullName evidence="1">Uncharacterized protein</fullName>
    </submittedName>
</protein>
<name>A0ABD0YF66_9HEMI</name>
<gene>
    <name evidence="1" type="ORF">AAG570_004281</name>
</gene>
<keyword evidence="2" id="KW-1185">Reference proteome</keyword>
<accession>A0ABD0YF66</accession>
<dbReference type="Proteomes" id="UP001558652">
    <property type="component" value="Unassembled WGS sequence"/>
</dbReference>
<comment type="caution">
    <text evidence="1">The sequence shown here is derived from an EMBL/GenBank/DDBJ whole genome shotgun (WGS) entry which is preliminary data.</text>
</comment>
<sequence>MKDTPLGMLEVRDLQLMQLPLRLPHIYLALTQWPEDKSRATLKSHTVQPIRPRSLHAEDGAQDMFEKYTKQETREKRCSICHLFENRLPKKETSIQYASLGPSPQAEETVAPGHARMKQGKNSMFPPGVEFGSTAFQIAALTTNPMKTRCLSWTIDTDENRSNLSSAFSILESNGVLECRKTGFDHGGNTDFSPWLRIADLGKAAAGRFMTTGDKSALPYFLSIALTPLVHKWLAQESGIQSQSLAICPMDLRSALFLSPPVRLQSYDTMQSFRASVSEQVAPQVILRVILRTRESCQQQQCNYFFAAPLKSKPQSDSGCTAPQFPRRANSCPAMSSEEDKAFRGYEHSGVMQAVGGNVLNSVSDLCNGYSVGIPGRCLIWCSTTGATEGVAQLQAADRRATVRRMLTTDKTAQSSRPSQPTIEIWRATKRN</sequence>
<evidence type="ECO:0000313" key="1">
    <source>
        <dbReference type="EMBL" id="KAL1116953.1"/>
    </source>
</evidence>
<reference evidence="1 2" key="1">
    <citation type="submission" date="2024-07" db="EMBL/GenBank/DDBJ databases">
        <title>Chromosome-level genome assembly of the water stick insect Ranatra chinensis (Heteroptera: Nepidae).</title>
        <authorList>
            <person name="Liu X."/>
        </authorList>
    </citation>
    <scope>NUCLEOTIDE SEQUENCE [LARGE SCALE GENOMIC DNA]</scope>
    <source>
        <strain evidence="1">Cailab_2021Rc</strain>
        <tissue evidence="1">Muscle</tissue>
    </source>
</reference>